<protein>
    <submittedName>
        <fullName evidence="2">Uncharacterized protein</fullName>
    </submittedName>
</protein>
<sequence length="100" mass="11751">MKSTIIQTSNQKDKVLAQQKAGGKQERSPRSFYQKATSQPASPRREEEKEEKLEETISPSYRIPRIQKGAMKNVINMARKLMEFNNKEEKIMRQPHFTRK</sequence>
<evidence type="ECO:0000313" key="2">
    <source>
        <dbReference type="EMBL" id="MBW0593543.1"/>
    </source>
</evidence>
<accession>A0A9Q3L5D8</accession>
<dbReference type="EMBL" id="AVOT02155138">
    <property type="protein sequence ID" value="MBW0593543.1"/>
    <property type="molecule type" value="Genomic_DNA"/>
</dbReference>
<feature type="region of interest" description="Disordered" evidence="1">
    <location>
        <begin position="1"/>
        <end position="56"/>
    </location>
</feature>
<evidence type="ECO:0000256" key="1">
    <source>
        <dbReference type="SAM" id="MobiDB-lite"/>
    </source>
</evidence>
<dbReference type="AlphaFoldDB" id="A0A9Q3L5D8"/>
<gene>
    <name evidence="2" type="ORF">O181_133258</name>
</gene>
<feature type="compositionally biased region" description="Basic and acidic residues" evidence="1">
    <location>
        <begin position="43"/>
        <end position="55"/>
    </location>
</feature>
<name>A0A9Q3L5D8_9BASI</name>
<keyword evidence="3" id="KW-1185">Reference proteome</keyword>
<dbReference type="Proteomes" id="UP000765509">
    <property type="component" value="Unassembled WGS sequence"/>
</dbReference>
<organism evidence="2 3">
    <name type="scientific">Austropuccinia psidii MF-1</name>
    <dbReference type="NCBI Taxonomy" id="1389203"/>
    <lineage>
        <taxon>Eukaryota</taxon>
        <taxon>Fungi</taxon>
        <taxon>Dikarya</taxon>
        <taxon>Basidiomycota</taxon>
        <taxon>Pucciniomycotina</taxon>
        <taxon>Pucciniomycetes</taxon>
        <taxon>Pucciniales</taxon>
        <taxon>Sphaerophragmiaceae</taxon>
        <taxon>Austropuccinia</taxon>
    </lineage>
</organism>
<feature type="compositionally biased region" description="Polar residues" evidence="1">
    <location>
        <begin position="1"/>
        <end position="10"/>
    </location>
</feature>
<reference evidence="2" key="1">
    <citation type="submission" date="2021-03" db="EMBL/GenBank/DDBJ databases">
        <title>Draft genome sequence of rust myrtle Austropuccinia psidii MF-1, a brazilian biotype.</title>
        <authorList>
            <person name="Quecine M.C."/>
            <person name="Pachon D.M.R."/>
            <person name="Bonatelli M.L."/>
            <person name="Correr F.H."/>
            <person name="Franceschini L.M."/>
            <person name="Leite T.F."/>
            <person name="Margarido G.R.A."/>
            <person name="Almeida C.A."/>
            <person name="Ferrarezi J.A."/>
            <person name="Labate C.A."/>
        </authorList>
    </citation>
    <scope>NUCLEOTIDE SEQUENCE</scope>
    <source>
        <strain evidence="2">MF-1</strain>
    </source>
</reference>
<proteinExistence type="predicted"/>
<comment type="caution">
    <text evidence="2">The sequence shown here is derived from an EMBL/GenBank/DDBJ whole genome shotgun (WGS) entry which is preliminary data.</text>
</comment>
<evidence type="ECO:0000313" key="3">
    <source>
        <dbReference type="Proteomes" id="UP000765509"/>
    </source>
</evidence>